<dbReference type="GO" id="GO:0006508">
    <property type="term" value="P:proteolysis"/>
    <property type="evidence" value="ECO:0007669"/>
    <property type="project" value="InterPro"/>
</dbReference>
<keyword evidence="3" id="KW-0732">Signal</keyword>
<dbReference type="GO" id="GO:0000324">
    <property type="term" value="C:fungal-type vacuole"/>
    <property type="evidence" value="ECO:0007669"/>
    <property type="project" value="TreeGrafter"/>
</dbReference>
<feature type="signal peptide" evidence="3">
    <location>
        <begin position="1"/>
        <end position="23"/>
    </location>
</feature>
<comment type="similarity">
    <text evidence="1">Belongs to the peptidase A1 family.</text>
</comment>
<feature type="domain" description="Peptidase A1" evidence="4">
    <location>
        <begin position="59"/>
        <end position="387"/>
    </location>
</feature>
<dbReference type="AlphaFoldDB" id="A0AAV9GC93"/>
<gene>
    <name evidence="5" type="ORF">QBC34DRAFT_474314</name>
</gene>
<keyword evidence="2" id="KW-1015">Disulfide bond</keyword>
<evidence type="ECO:0000259" key="4">
    <source>
        <dbReference type="PROSITE" id="PS51767"/>
    </source>
</evidence>
<dbReference type="SUPFAM" id="SSF50630">
    <property type="entry name" value="Acid proteases"/>
    <property type="match status" value="1"/>
</dbReference>
<feature type="chain" id="PRO_5043642374" evidence="3">
    <location>
        <begin position="24"/>
        <end position="390"/>
    </location>
</feature>
<dbReference type="PANTHER" id="PTHR47966:SF51">
    <property type="entry name" value="BETA-SITE APP-CLEAVING ENZYME, ISOFORM A-RELATED"/>
    <property type="match status" value="1"/>
</dbReference>
<dbReference type="CDD" id="cd05471">
    <property type="entry name" value="pepsin_like"/>
    <property type="match status" value="1"/>
</dbReference>
<evidence type="ECO:0000313" key="6">
    <source>
        <dbReference type="Proteomes" id="UP001321760"/>
    </source>
</evidence>
<dbReference type="PRINTS" id="PR00792">
    <property type="entry name" value="PEPSIN"/>
</dbReference>
<evidence type="ECO:0000256" key="3">
    <source>
        <dbReference type="SAM" id="SignalP"/>
    </source>
</evidence>
<dbReference type="PANTHER" id="PTHR47966">
    <property type="entry name" value="BETA-SITE APP-CLEAVING ENZYME, ISOFORM A-RELATED"/>
    <property type="match status" value="1"/>
</dbReference>
<dbReference type="InterPro" id="IPR034164">
    <property type="entry name" value="Pepsin-like_dom"/>
</dbReference>
<dbReference type="InterPro" id="IPR021109">
    <property type="entry name" value="Peptidase_aspartic_dom_sf"/>
</dbReference>
<name>A0AAV9GC93_9PEZI</name>
<evidence type="ECO:0000256" key="1">
    <source>
        <dbReference type="ARBA" id="ARBA00007447"/>
    </source>
</evidence>
<dbReference type="Gene3D" id="2.40.70.10">
    <property type="entry name" value="Acid Proteases"/>
    <property type="match status" value="2"/>
</dbReference>
<reference evidence="5" key="1">
    <citation type="journal article" date="2023" name="Mol. Phylogenet. Evol.">
        <title>Genome-scale phylogeny and comparative genomics of the fungal order Sordariales.</title>
        <authorList>
            <person name="Hensen N."/>
            <person name="Bonometti L."/>
            <person name="Westerberg I."/>
            <person name="Brannstrom I.O."/>
            <person name="Guillou S."/>
            <person name="Cros-Aarteil S."/>
            <person name="Calhoun S."/>
            <person name="Haridas S."/>
            <person name="Kuo A."/>
            <person name="Mondo S."/>
            <person name="Pangilinan J."/>
            <person name="Riley R."/>
            <person name="LaButti K."/>
            <person name="Andreopoulos B."/>
            <person name="Lipzen A."/>
            <person name="Chen C."/>
            <person name="Yan M."/>
            <person name="Daum C."/>
            <person name="Ng V."/>
            <person name="Clum A."/>
            <person name="Steindorff A."/>
            <person name="Ohm R.A."/>
            <person name="Martin F."/>
            <person name="Silar P."/>
            <person name="Natvig D.O."/>
            <person name="Lalanne C."/>
            <person name="Gautier V."/>
            <person name="Ament-Velasquez S.L."/>
            <person name="Kruys A."/>
            <person name="Hutchinson M.I."/>
            <person name="Powell A.J."/>
            <person name="Barry K."/>
            <person name="Miller A.N."/>
            <person name="Grigoriev I.V."/>
            <person name="Debuchy R."/>
            <person name="Gladieux P."/>
            <person name="Hiltunen Thoren M."/>
            <person name="Johannesson H."/>
        </authorList>
    </citation>
    <scope>NUCLEOTIDE SEQUENCE</scope>
    <source>
        <strain evidence="5">PSN243</strain>
    </source>
</reference>
<protein>
    <submittedName>
        <fullName evidence="5">Aspartic peptidase domain-containing protein</fullName>
    </submittedName>
</protein>
<accession>A0AAV9GC93</accession>
<sequence>MYSSHNMSAITLAIFLVLHAAAAAPNPPSQQPLHDVDVGKVDDPPKWSSLPIRLTDLGPTINITIGNPPQTIPVNLDISSPNCWIIPTTLDKPPCPVSGRGLNTSLSESYLPTPMRANFTNGWIWGAGNMAFDMVGYGSLPAPFQSFIVASEIGGGGGGSNACPMAGFVGLAPDEGRNTSILGKPSHFERMVELGTLEKDLIALRLWQPAELSLGRVNKDLYWGDWLAEVPLTRGSGTWQTTASHLVLGSSSGKHSDELRFELDDEPATFSTTQPWITVPEAVYEGLATALGFESKTWLGPPTVDCCRRKTMPNITLNLAGQDITLTPYHYTEFLDGLAPPDDPQCMSLIYPPYYRVKHPNRVVLGTAFLRFFYTVFDWEDGMVRFAELW</sequence>
<reference evidence="5" key="2">
    <citation type="submission" date="2023-05" db="EMBL/GenBank/DDBJ databases">
        <authorList>
            <consortium name="Lawrence Berkeley National Laboratory"/>
            <person name="Steindorff A."/>
            <person name="Hensen N."/>
            <person name="Bonometti L."/>
            <person name="Westerberg I."/>
            <person name="Brannstrom I.O."/>
            <person name="Guillou S."/>
            <person name="Cros-Aarteil S."/>
            <person name="Calhoun S."/>
            <person name="Haridas S."/>
            <person name="Kuo A."/>
            <person name="Mondo S."/>
            <person name="Pangilinan J."/>
            <person name="Riley R."/>
            <person name="Labutti K."/>
            <person name="Andreopoulos B."/>
            <person name="Lipzen A."/>
            <person name="Chen C."/>
            <person name="Yanf M."/>
            <person name="Daum C."/>
            <person name="Ng V."/>
            <person name="Clum A."/>
            <person name="Ohm R."/>
            <person name="Martin F."/>
            <person name="Silar P."/>
            <person name="Natvig D."/>
            <person name="Lalanne C."/>
            <person name="Gautier V."/>
            <person name="Ament-Velasquez S.L."/>
            <person name="Kruys A."/>
            <person name="Hutchinson M.I."/>
            <person name="Powell A.J."/>
            <person name="Barry K."/>
            <person name="Miller A.N."/>
            <person name="Grigoriev I.V."/>
            <person name="Debuchy R."/>
            <person name="Gladieux P."/>
            <person name="Thoren M.H."/>
            <person name="Johannesson H."/>
        </authorList>
    </citation>
    <scope>NUCLEOTIDE SEQUENCE</scope>
    <source>
        <strain evidence="5">PSN243</strain>
    </source>
</reference>
<dbReference type="InterPro" id="IPR033121">
    <property type="entry name" value="PEPTIDASE_A1"/>
</dbReference>
<dbReference type="Pfam" id="PF00026">
    <property type="entry name" value="Asp"/>
    <property type="match status" value="1"/>
</dbReference>
<comment type="caution">
    <text evidence="5">The sequence shown here is derived from an EMBL/GenBank/DDBJ whole genome shotgun (WGS) entry which is preliminary data.</text>
</comment>
<dbReference type="Proteomes" id="UP001321760">
    <property type="component" value="Unassembled WGS sequence"/>
</dbReference>
<dbReference type="PROSITE" id="PS51767">
    <property type="entry name" value="PEPTIDASE_A1"/>
    <property type="match status" value="1"/>
</dbReference>
<dbReference type="InterPro" id="IPR001461">
    <property type="entry name" value="Aspartic_peptidase_A1"/>
</dbReference>
<evidence type="ECO:0000313" key="5">
    <source>
        <dbReference type="EMBL" id="KAK4444786.1"/>
    </source>
</evidence>
<dbReference type="GO" id="GO:0004190">
    <property type="term" value="F:aspartic-type endopeptidase activity"/>
    <property type="evidence" value="ECO:0007669"/>
    <property type="project" value="InterPro"/>
</dbReference>
<feature type="disulfide bond" evidence="2">
    <location>
        <begin position="306"/>
        <end position="346"/>
    </location>
</feature>
<organism evidence="5 6">
    <name type="scientific">Podospora aff. communis PSN243</name>
    <dbReference type="NCBI Taxonomy" id="3040156"/>
    <lineage>
        <taxon>Eukaryota</taxon>
        <taxon>Fungi</taxon>
        <taxon>Dikarya</taxon>
        <taxon>Ascomycota</taxon>
        <taxon>Pezizomycotina</taxon>
        <taxon>Sordariomycetes</taxon>
        <taxon>Sordariomycetidae</taxon>
        <taxon>Sordariales</taxon>
        <taxon>Podosporaceae</taxon>
        <taxon>Podospora</taxon>
    </lineage>
</organism>
<keyword evidence="6" id="KW-1185">Reference proteome</keyword>
<evidence type="ECO:0000256" key="2">
    <source>
        <dbReference type="PIRSR" id="PIRSR601461-2"/>
    </source>
</evidence>
<dbReference type="EMBL" id="MU865973">
    <property type="protein sequence ID" value="KAK4444786.1"/>
    <property type="molecule type" value="Genomic_DNA"/>
</dbReference>
<proteinExistence type="inferred from homology"/>